<name>A0A0S7WSL6_UNCT6</name>
<evidence type="ECO:0000313" key="2">
    <source>
        <dbReference type="Proteomes" id="UP000052008"/>
    </source>
</evidence>
<sequence length="89" mass="10415">MVHNVRLAFLEGMGADPWSSDVAWNRLQREFHNSTQQISDSPQRQQLLGVRNTGMQRDLLRWWLPFYGEDSAVEDYLPARGRCPKAKRQ</sequence>
<organism evidence="1 2">
    <name type="scientific">candidate division TA06 bacterium DG_24</name>
    <dbReference type="NCBI Taxonomy" id="1703770"/>
    <lineage>
        <taxon>Bacteria</taxon>
        <taxon>Bacteria division TA06</taxon>
    </lineage>
</organism>
<evidence type="ECO:0000313" key="1">
    <source>
        <dbReference type="EMBL" id="KPJ53131.1"/>
    </source>
</evidence>
<proteinExistence type="predicted"/>
<comment type="caution">
    <text evidence="1">The sequence shown here is derived from an EMBL/GenBank/DDBJ whole genome shotgun (WGS) entry which is preliminary data.</text>
</comment>
<dbReference type="STRING" id="1703770.AMJ39_05680"/>
<dbReference type="AlphaFoldDB" id="A0A0S7WSL6"/>
<protein>
    <submittedName>
        <fullName evidence="1">Uncharacterized protein</fullName>
    </submittedName>
</protein>
<reference evidence="1 2" key="1">
    <citation type="journal article" date="2015" name="Microbiome">
        <title>Genomic resolution of linkages in carbon, nitrogen, and sulfur cycling among widespread estuary sediment bacteria.</title>
        <authorList>
            <person name="Baker B.J."/>
            <person name="Lazar C.S."/>
            <person name="Teske A.P."/>
            <person name="Dick G.J."/>
        </authorList>
    </citation>
    <scope>NUCLEOTIDE SEQUENCE [LARGE SCALE GENOMIC DNA]</scope>
    <source>
        <strain evidence="1">DG_24</strain>
    </source>
</reference>
<gene>
    <name evidence="1" type="ORF">AMJ39_05680</name>
</gene>
<dbReference type="EMBL" id="LIZS01000029">
    <property type="protein sequence ID" value="KPJ53131.1"/>
    <property type="molecule type" value="Genomic_DNA"/>
</dbReference>
<dbReference type="Proteomes" id="UP000052008">
    <property type="component" value="Unassembled WGS sequence"/>
</dbReference>
<accession>A0A0S7WSL6</accession>